<dbReference type="EMBL" id="BPWL01000001">
    <property type="protein sequence ID" value="GJJ06162.1"/>
    <property type="molecule type" value="Genomic_DNA"/>
</dbReference>
<feature type="compositionally biased region" description="Polar residues" evidence="1">
    <location>
        <begin position="651"/>
        <end position="661"/>
    </location>
</feature>
<dbReference type="SUPFAM" id="SSF52047">
    <property type="entry name" value="RNI-like"/>
    <property type="match status" value="1"/>
</dbReference>
<feature type="compositionally biased region" description="Polar residues" evidence="1">
    <location>
        <begin position="670"/>
        <end position="705"/>
    </location>
</feature>
<reference evidence="2" key="1">
    <citation type="submission" date="2021-10" db="EMBL/GenBank/DDBJ databases">
        <title>De novo Genome Assembly of Clathrus columnatus (Basidiomycota, Fungi) Using Illumina and Nanopore Sequence Data.</title>
        <authorList>
            <person name="Ogiso-Tanaka E."/>
            <person name="Itagaki H."/>
            <person name="Hosoya T."/>
            <person name="Hosaka K."/>
        </authorList>
    </citation>
    <scope>NUCLEOTIDE SEQUENCE</scope>
    <source>
        <strain evidence="2">MO-923</strain>
    </source>
</reference>
<dbReference type="Gene3D" id="3.80.10.10">
    <property type="entry name" value="Ribonuclease Inhibitor"/>
    <property type="match status" value="1"/>
</dbReference>
<accession>A0AAV4ZYJ9</accession>
<dbReference type="InterPro" id="IPR032675">
    <property type="entry name" value="LRR_dom_sf"/>
</dbReference>
<feature type="region of interest" description="Disordered" evidence="1">
    <location>
        <begin position="606"/>
        <end position="714"/>
    </location>
</feature>
<feature type="compositionally biased region" description="Low complexity" evidence="1">
    <location>
        <begin position="634"/>
        <end position="650"/>
    </location>
</feature>
<evidence type="ECO:0000313" key="2">
    <source>
        <dbReference type="EMBL" id="GJJ06162.1"/>
    </source>
</evidence>
<proteinExistence type="predicted"/>
<feature type="compositionally biased region" description="Polar residues" evidence="1">
    <location>
        <begin position="762"/>
        <end position="774"/>
    </location>
</feature>
<keyword evidence="3" id="KW-1185">Reference proteome</keyword>
<dbReference type="Proteomes" id="UP001050691">
    <property type="component" value="Unassembled WGS sequence"/>
</dbReference>
<name>A0AAV4ZYJ9_9AGAM</name>
<gene>
    <name evidence="2" type="ORF">Clacol_000351</name>
</gene>
<feature type="compositionally biased region" description="Basic and acidic residues" evidence="1">
    <location>
        <begin position="606"/>
        <end position="633"/>
    </location>
</feature>
<evidence type="ECO:0000313" key="3">
    <source>
        <dbReference type="Proteomes" id="UP001050691"/>
    </source>
</evidence>
<comment type="caution">
    <text evidence="2">The sequence shown here is derived from an EMBL/GenBank/DDBJ whole genome shotgun (WGS) entry which is preliminary data.</text>
</comment>
<protein>
    <submittedName>
        <fullName evidence="2">Uncharacterized protein</fullName>
    </submittedName>
</protein>
<dbReference type="AlphaFoldDB" id="A0AAV4ZYJ9"/>
<evidence type="ECO:0000256" key="1">
    <source>
        <dbReference type="SAM" id="MobiDB-lite"/>
    </source>
</evidence>
<feature type="region of interest" description="Disordered" evidence="1">
    <location>
        <begin position="741"/>
        <end position="786"/>
    </location>
</feature>
<feature type="compositionally biased region" description="Polar residues" evidence="1">
    <location>
        <begin position="741"/>
        <end position="752"/>
    </location>
</feature>
<sequence>MGKQVHASTIKAVFSTLHIPDDARYFLYGKDGSPLLKHPLSALLCNPTRYSHIVKRIIVTEAELPSISLCNTGALGLITVEDEDESEDETVGKRNSRLAVQPIGAPDLTSLLTLCDGLEGFWWRSSNPPMDGLFEVLSKQCPRLSSFIFQPDPPLRAVSFDKKTGISSSIQRSVVKWDAPSLPLLSGVPMTQLSITRLSRSGSLALMQLFEQLNEESILEDVSLDLVWFEDLLCTWLVKAGRRIKKLQLGTSGTKLTDKHIITIFEGCEALEEFALVQAEARLSRKLWSKIKVVPPHLRKFNIAISESGPHHSWTADHLESFASLKLHTVTHLSIKRILPLPQLKASKTDLEYDTPIDDIAIMKPLSSEVLEAIREMPSLISLQCDWWSWKPDDVKALSEKCTQLERLELAFDAPFAKLLSMTSTFTPMTQLRHLAVCIPPEHSPGFAPLLISPFKIPIHPLTPAASPVRRRTSLPSPVSDFASQVFVGDDSKVNEQVDLSFPPLRDIKKFSKKCSKLVDLDWYGRNARGRWLISRVSSSSSKLNGNVSVEYLAPVASMAMWNRASLEKAALDFVASGGNLTHKISRQGQEWTGPKAEEFKASLDRINEKEKEKDDASTRDKFSKPVIKRDRGSISSSTSTVSGTLLPSLNHPSGDNNSILPSPVLSDLTIASSPDKSKSSPLTQTFTPGICTESSTFTEQNNENPRARRATVSTINTSLTTPATVLTASRTRRTEIINTSSNKVHSSSEGYMQSPRGNGRGSNLSLHGHSSFSPRHGTFSRGGFSRRGVPNNHFLPGRGFVAGGASSHYGGRPGNTVPL</sequence>
<organism evidence="2 3">
    <name type="scientific">Clathrus columnatus</name>
    <dbReference type="NCBI Taxonomy" id="1419009"/>
    <lineage>
        <taxon>Eukaryota</taxon>
        <taxon>Fungi</taxon>
        <taxon>Dikarya</taxon>
        <taxon>Basidiomycota</taxon>
        <taxon>Agaricomycotina</taxon>
        <taxon>Agaricomycetes</taxon>
        <taxon>Phallomycetidae</taxon>
        <taxon>Phallales</taxon>
        <taxon>Clathraceae</taxon>
        <taxon>Clathrus</taxon>
    </lineage>
</organism>